<name>A0A6V7PXE7_ANACO</name>
<proteinExistence type="predicted"/>
<evidence type="ECO:0000313" key="1">
    <source>
        <dbReference type="EMBL" id="CAD1835579.1"/>
    </source>
</evidence>
<sequence>MKEWCATHFYSISKVKKELSEDIQKLDILEEQQTLTDQQAARRKQLKLQVAKVIMEEEILWKMRAKQHWLKKGDGNTMFFHAMANGRRRENDIGSIEDSGEILHRGEDIQEYFYSHFKGYVVRSGTER</sequence>
<dbReference type="AlphaFoldDB" id="A0A6V7PXE7"/>
<protein>
    <submittedName>
        <fullName evidence="1">Uncharacterized protein</fullName>
    </submittedName>
</protein>
<reference evidence="1" key="1">
    <citation type="submission" date="2020-07" db="EMBL/GenBank/DDBJ databases">
        <authorList>
            <person name="Lin J."/>
        </authorList>
    </citation>
    <scope>NUCLEOTIDE SEQUENCE</scope>
</reference>
<accession>A0A6V7PXE7</accession>
<dbReference type="EMBL" id="LR862153">
    <property type="protein sequence ID" value="CAD1835579.1"/>
    <property type="molecule type" value="Genomic_DNA"/>
</dbReference>
<organism evidence="1">
    <name type="scientific">Ananas comosus var. bracteatus</name>
    <name type="common">red pineapple</name>
    <dbReference type="NCBI Taxonomy" id="296719"/>
    <lineage>
        <taxon>Eukaryota</taxon>
        <taxon>Viridiplantae</taxon>
        <taxon>Streptophyta</taxon>
        <taxon>Embryophyta</taxon>
        <taxon>Tracheophyta</taxon>
        <taxon>Spermatophyta</taxon>
        <taxon>Magnoliopsida</taxon>
        <taxon>Liliopsida</taxon>
        <taxon>Poales</taxon>
        <taxon>Bromeliaceae</taxon>
        <taxon>Bromelioideae</taxon>
        <taxon>Ananas</taxon>
    </lineage>
</organism>
<gene>
    <name evidence="1" type="ORF">CB5_LOCUS18790</name>
</gene>